<keyword evidence="1" id="KW-0812">Transmembrane</keyword>
<keyword evidence="1" id="KW-1133">Transmembrane helix</keyword>
<name>A0A366XQP1_9BACI</name>
<proteinExistence type="predicted"/>
<keyword evidence="1" id="KW-0472">Membrane</keyword>
<evidence type="ECO:0000256" key="1">
    <source>
        <dbReference type="SAM" id="Phobius"/>
    </source>
</evidence>
<evidence type="ECO:0000313" key="2">
    <source>
        <dbReference type="EMBL" id="RBW68247.1"/>
    </source>
</evidence>
<comment type="caution">
    <text evidence="2">The sequence shown here is derived from an EMBL/GenBank/DDBJ whole genome shotgun (WGS) entry which is preliminary data.</text>
</comment>
<evidence type="ECO:0000313" key="3">
    <source>
        <dbReference type="Proteomes" id="UP000253314"/>
    </source>
</evidence>
<reference evidence="2 3" key="1">
    <citation type="submission" date="2018-07" db="EMBL/GenBank/DDBJ databases">
        <title>Lottiidibacillus patelloidae gen. nov., sp. nov., isolated from the intestinal tract of a marine limpet and the reclassification of B. taeanensis BH030017T, B. algicola KMM 3737T and B. hwajinpoensis SW-72T as genus Lottiidibacillus.</title>
        <authorList>
            <person name="Liu R."/>
            <person name="Huang Z."/>
        </authorList>
    </citation>
    <scope>NUCLEOTIDE SEQUENCE [LARGE SCALE GENOMIC DNA]</scope>
    <source>
        <strain evidence="2 3">BH030017</strain>
    </source>
</reference>
<protein>
    <submittedName>
        <fullName evidence="2">Uncharacterized protein</fullName>
    </submittedName>
</protein>
<sequence length="93" mass="9966">MKNYLLDSLSPNNLVLGAGLFDSLQQLINAIFSNIFNLGATIFGIGILFCALMAAFGGEEGKQKFQKGLVVSIMAFTSFLLAKAIIAFVQTNT</sequence>
<keyword evidence="3" id="KW-1185">Reference proteome</keyword>
<feature type="transmembrane region" description="Helical" evidence="1">
    <location>
        <begin position="68"/>
        <end position="89"/>
    </location>
</feature>
<dbReference type="RefSeq" id="WP_113807425.1">
    <property type="nucleotide sequence ID" value="NZ_QOCW01000023.1"/>
</dbReference>
<feature type="transmembrane region" description="Helical" evidence="1">
    <location>
        <begin position="35"/>
        <end position="56"/>
    </location>
</feature>
<gene>
    <name evidence="2" type="ORF">DS031_17900</name>
</gene>
<accession>A0A366XQP1</accession>
<organism evidence="2 3">
    <name type="scientific">Bacillus taeanensis</name>
    <dbReference type="NCBI Taxonomy" id="273032"/>
    <lineage>
        <taxon>Bacteria</taxon>
        <taxon>Bacillati</taxon>
        <taxon>Bacillota</taxon>
        <taxon>Bacilli</taxon>
        <taxon>Bacillales</taxon>
        <taxon>Bacillaceae</taxon>
        <taxon>Bacillus</taxon>
    </lineage>
</organism>
<dbReference type="AlphaFoldDB" id="A0A366XQP1"/>
<dbReference type="EMBL" id="QOCW01000023">
    <property type="protein sequence ID" value="RBW68247.1"/>
    <property type="molecule type" value="Genomic_DNA"/>
</dbReference>
<dbReference type="Proteomes" id="UP000253314">
    <property type="component" value="Unassembled WGS sequence"/>
</dbReference>